<protein>
    <submittedName>
        <fullName evidence="7">Lipopolysaccharide export system permease protein</fullName>
    </submittedName>
</protein>
<feature type="transmembrane region" description="Helical" evidence="6">
    <location>
        <begin position="338"/>
        <end position="356"/>
    </location>
</feature>
<name>A0A1I5CBY3_9NEIS</name>
<feature type="transmembrane region" description="Helical" evidence="6">
    <location>
        <begin position="97"/>
        <end position="118"/>
    </location>
</feature>
<dbReference type="InterPro" id="IPR030923">
    <property type="entry name" value="LptG"/>
</dbReference>
<evidence type="ECO:0000256" key="5">
    <source>
        <dbReference type="ARBA" id="ARBA00023136"/>
    </source>
</evidence>
<dbReference type="EMBL" id="FOVE01000019">
    <property type="protein sequence ID" value="SFN84473.1"/>
    <property type="molecule type" value="Genomic_DNA"/>
</dbReference>
<evidence type="ECO:0000256" key="2">
    <source>
        <dbReference type="ARBA" id="ARBA00022475"/>
    </source>
</evidence>
<keyword evidence="3 6" id="KW-0812">Transmembrane</keyword>
<keyword evidence="8" id="KW-1185">Reference proteome</keyword>
<dbReference type="InterPro" id="IPR005495">
    <property type="entry name" value="LptG/LptF_permease"/>
</dbReference>
<evidence type="ECO:0000256" key="4">
    <source>
        <dbReference type="ARBA" id="ARBA00022989"/>
    </source>
</evidence>
<reference evidence="8" key="1">
    <citation type="submission" date="2016-10" db="EMBL/GenBank/DDBJ databases">
        <authorList>
            <person name="Varghese N."/>
            <person name="Submissions S."/>
        </authorList>
    </citation>
    <scope>NUCLEOTIDE SEQUENCE [LARGE SCALE GENOMIC DNA]</scope>
    <source>
        <strain evidence="8">DSM 6150</strain>
    </source>
</reference>
<dbReference type="PANTHER" id="PTHR33529">
    <property type="entry name" value="SLR0882 PROTEIN-RELATED"/>
    <property type="match status" value="1"/>
</dbReference>
<dbReference type="STRING" id="83765.SAMN05660284_02371"/>
<dbReference type="PANTHER" id="PTHR33529:SF2">
    <property type="entry name" value="LIPOPOLYSACCHARIDE EXPORT SYSTEM PERMEASE PROTEIN LPTG"/>
    <property type="match status" value="1"/>
</dbReference>
<feature type="transmembrane region" description="Helical" evidence="6">
    <location>
        <begin position="65"/>
        <end position="85"/>
    </location>
</feature>
<evidence type="ECO:0000313" key="8">
    <source>
        <dbReference type="Proteomes" id="UP000242869"/>
    </source>
</evidence>
<organism evidence="7 8">
    <name type="scientific">Formivibrio citricus</name>
    <dbReference type="NCBI Taxonomy" id="83765"/>
    <lineage>
        <taxon>Bacteria</taxon>
        <taxon>Pseudomonadati</taxon>
        <taxon>Pseudomonadota</taxon>
        <taxon>Betaproteobacteria</taxon>
        <taxon>Neisseriales</taxon>
        <taxon>Chitinibacteraceae</taxon>
        <taxon>Formivibrio</taxon>
    </lineage>
</organism>
<dbReference type="Proteomes" id="UP000242869">
    <property type="component" value="Unassembled WGS sequence"/>
</dbReference>
<gene>
    <name evidence="7" type="ORF">SAMN05660284_02371</name>
</gene>
<feature type="transmembrane region" description="Helical" evidence="6">
    <location>
        <begin position="309"/>
        <end position="332"/>
    </location>
</feature>
<accession>A0A1I5CBY3</accession>
<dbReference type="GO" id="GO:0043190">
    <property type="term" value="C:ATP-binding cassette (ABC) transporter complex"/>
    <property type="evidence" value="ECO:0007669"/>
    <property type="project" value="InterPro"/>
</dbReference>
<comment type="subcellular location">
    <subcellularLocation>
        <location evidence="1">Cell membrane</location>
        <topology evidence="1">Multi-pass membrane protein</topology>
    </subcellularLocation>
</comment>
<dbReference type="NCBIfam" id="TIGR04408">
    <property type="entry name" value="LptG_lptG"/>
    <property type="match status" value="1"/>
</dbReference>
<dbReference type="AlphaFoldDB" id="A0A1I5CBY3"/>
<proteinExistence type="predicted"/>
<feature type="transmembrane region" description="Helical" evidence="6">
    <location>
        <begin position="278"/>
        <end position="297"/>
    </location>
</feature>
<dbReference type="GO" id="GO:0055085">
    <property type="term" value="P:transmembrane transport"/>
    <property type="evidence" value="ECO:0007669"/>
    <property type="project" value="InterPro"/>
</dbReference>
<keyword evidence="2" id="KW-1003">Cell membrane</keyword>
<keyword evidence="5 6" id="KW-0472">Membrane</keyword>
<dbReference type="RefSeq" id="WP_091196740.1">
    <property type="nucleotide sequence ID" value="NZ_FOVE01000019.1"/>
</dbReference>
<dbReference type="GO" id="GO:0015920">
    <property type="term" value="P:lipopolysaccharide transport"/>
    <property type="evidence" value="ECO:0007669"/>
    <property type="project" value="TreeGrafter"/>
</dbReference>
<evidence type="ECO:0000256" key="3">
    <source>
        <dbReference type="ARBA" id="ARBA00022692"/>
    </source>
</evidence>
<evidence type="ECO:0000313" key="7">
    <source>
        <dbReference type="EMBL" id="SFN84473.1"/>
    </source>
</evidence>
<sequence length="361" mass="39599">MIKLLLRYLAAEIALCTGFALLAFTGLFVFFDLLGDLGNIGKGAYRFIDVVIYVLFSMPGHVYELLPVATLIGGIFAISTLAANSELTVMRASGVSILRLTGWLASIGVVFALLTAVIGEYIGPAASKAGNRYRVQATKEVLVGDFQSGIWVKDGKQIANISAMNPDMTLDKLRIYEFAESQRLARIIDARGAQFDEARRDWALRGSTVTDFPADQTRVAVSAVDELHWKTSVNPDMLAVLMVKPQDMSMRALARYIGHLRDNAQDTARYELALWTKIFYPVACISMMLIALPFALLQRRSGNVGIRVFLGILLGVGFNFLSQVMGHLGALYRLPPPLAAGLPTLLLISLAAVVLWRQEKQ</sequence>
<evidence type="ECO:0000256" key="6">
    <source>
        <dbReference type="SAM" id="Phobius"/>
    </source>
</evidence>
<feature type="transmembrane region" description="Helical" evidence="6">
    <location>
        <begin position="6"/>
        <end position="31"/>
    </location>
</feature>
<keyword evidence="4 6" id="KW-1133">Transmembrane helix</keyword>
<dbReference type="OrthoDB" id="9776227at2"/>
<evidence type="ECO:0000256" key="1">
    <source>
        <dbReference type="ARBA" id="ARBA00004651"/>
    </source>
</evidence>
<dbReference type="Pfam" id="PF03739">
    <property type="entry name" value="LptF_LptG"/>
    <property type="match status" value="1"/>
</dbReference>